<gene>
    <name evidence="13" type="primary">glmp</name>
</gene>
<dbReference type="Proteomes" id="UP000504632">
    <property type="component" value="Chromosome 12"/>
</dbReference>
<proteinExistence type="inferred from homology"/>
<comment type="function">
    <text evidence="8">Required to protect lysosomal transporter MFSD1 from lysosomal proteolysis and for MFSD1 lysosomal localization.</text>
</comment>
<keyword evidence="2 11" id="KW-0812">Transmembrane</keyword>
<evidence type="ECO:0000256" key="9">
    <source>
        <dbReference type="ARBA" id="ARBA00024189"/>
    </source>
</evidence>
<dbReference type="InterPro" id="IPR029382">
    <property type="entry name" value="NCU-G1"/>
</dbReference>
<evidence type="ECO:0000256" key="4">
    <source>
        <dbReference type="ARBA" id="ARBA00022989"/>
    </source>
</evidence>
<dbReference type="AlphaFoldDB" id="A0A6J2WHZ0"/>
<evidence type="ECO:0000256" key="5">
    <source>
        <dbReference type="ARBA" id="ARBA00023136"/>
    </source>
</evidence>
<comment type="similarity">
    <text evidence="1">Belongs to the GLMP family.</text>
</comment>
<dbReference type="PANTHER" id="PTHR31981">
    <property type="entry name" value="GLYCOSYLATED LYSOSOMAL MEMBRANE PROTEIN"/>
    <property type="match status" value="1"/>
</dbReference>
<protein>
    <submittedName>
        <fullName evidence="13">Glycosylated lysosomal membrane protein</fullName>
    </submittedName>
</protein>
<reference evidence="13" key="1">
    <citation type="submission" date="2025-08" db="UniProtKB">
        <authorList>
            <consortium name="RefSeq"/>
        </authorList>
    </citation>
    <scope>IDENTIFICATION</scope>
</reference>
<dbReference type="Pfam" id="PF15065">
    <property type="entry name" value="NCU-G1"/>
    <property type="match status" value="1"/>
</dbReference>
<dbReference type="OrthoDB" id="6264340at2759"/>
<dbReference type="GO" id="GO:0005765">
    <property type="term" value="C:lysosomal membrane"/>
    <property type="evidence" value="ECO:0007669"/>
    <property type="project" value="UniProtKB-SubCell"/>
</dbReference>
<feature type="transmembrane region" description="Helical" evidence="11">
    <location>
        <begin position="319"/>
        <end position="339"/>
    </location>
</feature>
<dbReference type="GeneID" id="115825436"/>
<comment type="subcellular location">
    <subcellularLocation>
        <location evidence="9">Lysosome membrane</location>
        <topology evidence="9">Single-pass type I membrane protein</topology>
        <orientation evidence="9">Lumenal side</orientation>
    </subcellularLocation>
</comment>
<evidence type="ECO:0000256" key="8">
    <source>
        <dbReference type="ARBA" id="ARBA00024176"/>
    </source>
</evidence>
<organism evidence="12 13">
    <name type="scientific">Chanos chanos</name>
    <name type="common">Milkfish</name>
    <name type="synonym">Mugil chanos</name>
    <dbReference type="NCBI Taxonomy" id="29144"/>
    <lineage>
        <taxon>Eukaryota</taxon>
        <taxon>Metazoa</taxon>
        <taxon>Chordata</taxon>
        <taxon>Craniata</taxon>
        <taxon>Vertebrata</taxon>
        <taxon>Euteleostomi</taxon>
        <taxon>Actinopterygii</taxon>
        <taxon>Neopterygii</taxon>
        <taxon>Teleostei</taxon>
        <taxon>Ostariophysi</taxon>
        <taxon>Gonorynchiformes</taxon>
        <taxon>Chanidae</taxon>
        <taxon>Chanos</taxon>
    </lineage>
</organism>
<keyword evidence="7" id="KW-0458">Lysosome</keyword>
<dbReference type="CTD" id="112770"/>
<evidence type="ECO:0000256" key="2">
    <source>
        <dbReference type="ARBA" id="ARBA00022692"/>
    </source>
</evidence>
<keyword evidence="4 11" id="KW-1133">Transmembrane helix</keyword>
<evidence type="ECO:0000313" key="13">
    <source>
        <dbReference type="RefSeq" id="XP_030645130.1"/>
    </source>
</evidence>
<comment type="subunit">
    <text evidence="10">Interacts (via lumenal domain) with lysosomal protein MFSD1; the interaction starts while both proteins are still in the endoplasmic reticulum and is required for stabilization of MFSD1 in lysosomes but has no direct effect on its targeting to lysosomes or transporter activity.</text>
</comment>
<dbReference type="FunCoup" id="A0A6J2WHZ0">
    <property type="interactions" value="502"/>
</dbReference>
<evidence type="ECO:0000256" key="3">
    <source>
        <dbReference type="ARBA" id="ARBA00022729"/>
    </source>
</evidence>
<evidence type="ECO:0000256" key="6">
    <source>
        <dbReference type="ARBA" id="ARBA00023180"/>
    </source>
</evidence>
<evidence type="ECO:0000256" key="7">
    <source>
        <dbReference type="ARBA" id="ARBA00023228"/>
    </source>
</evidence>
<evidence type="ECO:0000256" key="11">
    <source>
        <dbReference type="SAM" id="Phobius"/>
    </source>
</evidence>
<evidence type="ECO:0000256" key="10">
    <source>
        <dbReference type="ARBA" id="ARBA00044960"/>
    </source>
</evidence>
<feature type="transmembrane region" description="Helical" evidence="11">
    <location>
        <begin position="345"/>
        <end position="370"/>
    </location>
</feature>
<keyword evidence="3" id="KW-0732">Signal</keyword>
<accession>A0A6J2WHZ0</accession>
<keyword evidence="6" id="KW-0325">Glycoprotein</keyword>
<dbReference type="RefSeq" id="XP_030645130.1">
    <property type="nucleotide sequence ID" value="XM_030789270.1"/>
</dbReference>
<dbReference type="PANTHER" id="PTHR31981:SF1">
    <property type="entry name" value="GLYCOSYLATED LYSOSOMAL MEMBRANE PROTEIN"/>
    <property type="match status" value="1"/>
</dbReference>
<evidence type="ECO:0000313" key="12">
    <source>
        <dbReference type="Proteomes" id="UP000504632"/>
    </source>
</evidence>
<dbReference type="InParanoid" id="A0A6J2WHZ0"/>
<keyword evidence="12" id="KW-1185">Reference proteome</keyword>
<sequence>MCYGDHYRRQLSMELNPGLNGSLTPPPGVGIVHVRALGQNDTLHFLLCSHGAPALLLVHTNSTSSSLQINWNEFLNRSTAGSVRVAPQDSVQYSRALVLTRLWEYDDVNDTADPNKTDPSSFFPPYELASFTWDDLNKTVNLTDHTVRLCGKDSAETFNSNSSFCLLFSAYEGVGREEAWPALLHNANSSQLRLWLDRVTPRSNASRFLFELQSVGSPRHESRVDVLKSIDDEYTPSIFQVSQWVFSPPNANTVMGYTQWKPVAYRKAAPLTEDATPCKHSPPVAVDQASPSGLVLAYFGKESRTFGLNMTFGIKDAPYYNATYFLSWTVLVGMGSPPVEFFSPLVMAIMAIGLGAPLAFILFGGIYVCVRKRRAEPSGYEPIN</sequence>
<evidence type="ECO:0000256" key="1">
    <source>
        <dbReference type="ARBA" id="ARBA00010599"/>
    </source>
</evidence>
<name>A0A6J2WHZ0_CHACN</name>
<keyword evidence="5 11" id="KW-0472">Membrane</keyword>